<evidence type="ECO:0000256" key="1">
    <source>
        <dbReference type="SAM" id="MobiDB-lite"/>
    </source>
</evidence>
<evidence type="ECO:0000313" key="3">
    <source>
        <dbReference type="EMBL" id="MFC6255182.1"/>
    </source>
</evidence>
<feature type="region of interest" description="Disordered" evidence="1">
    <location>
        <begin position="1"/>
        <end position="32"/>
    </location>
</feature>
<dbReference type="EMBL" id="JBHSSA010000117">
    <property type="protein sequence ID" value="MFC6255182.1"/>
    <property type="molecule type" value="Genomic_DNA"/>
</dbReference>
<keyword evidence="2" id="KW-0472">Membrane</keyword>
<feature type="compositionally biased region" description="Low complexity" evidence="1">
    <location>
        <begin position="70"/>
        <end position="106"/>
    </location>
</feature>
<accession>A0ABW1TCA9</accession>
<feature type="region of interest" description="Disordered" evidence="1">
    <location>
        <begin position="63"/>
        <end position="185"/>
    </location>
</feature>
<feature type="compositionally biased region" description="Basic residues" evidence="1">
    <location>
        <begin position="23"/>
        <end position="32"/>
    </location>
</feature>
<dbReference type="RefSeq" id="WP_137630642.1">
    <property type="nucleotide sequence ID" value="NZ_BJDO01000011.1"/>
</dbReference>
<feature type="transmembrane region" description="Helical" evidence="2">
    <location>
        <begin position="34"/>
        <end position="56"/>
    </location>
</feature>
<keyword evidence="2" id="KW-0812">Transmembrane</keyword>
<reference evidence="4" key="1">
    <citation type="journal article" date="2019" name="Int. J. Syst. Evol. Microbiol.">
        <title>The Global Catalogue of Microorganisms (GCM) 10K type strain sequencing project: providing services to taxonomists for standard genome sequencing and annotation.</title>
        <authorList>
            <consortium name="The Broad Institute Genomics Platform"/>
            <consortium name="The Broad Institute Genome Sequencing Center for Infectious Disease"/>
            <person name="Wu L."/>
            <person name="Ma J."/>
        </authorList>
    </citation>
    <scope>NUCLEOTIDE SEQUENCE [LARGE SCALE GENOMIC DNA]</scope>
    <source>
        <strain evidence="4">CCM 8950</strain>
    </source>
</reference>
<keyword evidence="4" id="KW-1185">Reference proteome</keyword>
<gene>
    <name evidence="3" type="ORF">ACFP1H_11385</name>
</gene>
<organism evidence="3 4">
    <name type="scientific">Secundilactobacillus hailunensis</name>
    <dbReference type="NCBI Taxonomy" id="2559923"/>
    <lineage>
        <taxon>Bacteria</taxon>
        <taxon>Bacillati</taxon>
        <taxon>Bacillota</taxon>
        <taxon>Bacilli</taxon>
        <taxon>Lactobacillales</taxon>
        <taxon>Lactobacillaceae</taxon>
        <taxon>Secundilactobacillus</taxon>
    </lineage>
</organism>
<evidence type="ECO:0008006" key="5">
    <source>
        <dbReference type="Google" id="ProtNLM"/>
    </source>
</evidence>
<feature type="compositionally biased region" description="Polar residues" evidence="1">
    <location>
        <begin position="1"/>
        <end position="22"/>
    </location>
</feature>
<name>A0ABW1TCA9_9LACO</name>
<evidence type="ECO:0000256" key="2">
    <source>
        <dbReference type="SAM" id="Phobius"/>
    </source>
</evidence>
<feature type="compositionally biased region" description="Low complexity" evidence="1">
    <location>
        <begin position="155"/>
        <end position="181"/>
    </location>
</feature>
<proteinExistence type="predicted"/>
<protein>
    <recommendedName>
        <fullName evidence="5">Cell surface protein</fullName>
    </recommendedName>
</protein>
<keyword evidence="2" id="KW-1133">Transmembrane helix</keyword>
<evidence type="ECO:0000313" key="4">
    <source>
        <dbReference type="Proteomes" id="UP001596190"/>
    </source>
</evidence>
<comment type="caution">
    <text evidence="3">The sequence shown here is derived from an EMBL/GenBank/DDBJ whole genome shotgun (WGS) entry which is preliminary data.</text>
</comment>
<sequence>MNNQEPQSRMQRYNFNTDQNQSPKRKGPKRPKHLRQIIVSFLVTLALVVGVGVWLANRSTKVENGAQNTEQSVNDNSSSSHTESDSTSQNDAADSESNNSDAAPSNGSTYADKGVTSSQRSSLQSSINQESDATIKNREQKKLDGAKAKSDTRQSSSSANTTSSNSAGSSSKKTDNNKNNSGSITFSQSHTFSSVSDARSWAQATKSQWLKDGYSTYTITSDAQGNYVLRFVK</sequence>
<feature type="compositionally biased region" description="Low complexity" evidence="1">
    <location>
        <begin position="117"/>
        <end position="126"/>
    </location>
</feature>
<dbReference type="Proteomes" id="UP001596190">
    <property type="component" value="Unassembled WGS sequence"/>
</dbReference>
<feature type="compositionally biased region" description="Basic and acidic residues" evidence="1">
    <location>
        <begin position="133"/>
        <end position="152"/>
    </location>
</feature>